<keyword evidence="3" id="KW-1185">Reference proteome</keyword>
<evidence type="ECO:0000313" key="2">
    <source>
        <dbReference type="EMBL" id="MBB4923048.1"/>
    </source>
</evidence>
<organism evidence="2 3">
    <name type="scientific">Kitasatospora kifunensis</name>
    <name type="common">Streptomyces kifunensis</name>
    <dbReference type="NCBI Taxonomy" id="58351"/>
    <lineage>
        <taxon>Bacteria</taxon>
        <taxon>Bacillati</taxon>
        <taxon>Actinomycetota</taxon>
        <taxon>Actinomycetes</taxon>
        <taxon>Kitasatosporales</taxon>
        <taxon>Streptomycetaceae</taxon>
        <taxon>Kitasatospora</taxon>
    </lineage>
</organism>
<feature type="region of interest" description="Disordered" evidence="1">
    <location>
        <begin position="195"/>
        <end position="216"/>
    </location>
</feature>
<reference evidence="2 3" key="1">
    <citation type="submission" date="2020-08" db="EMBL/GenBank/DDBJ databases">
        <title>Sequencing the genomes of 1000 actinobacteria strains.</title>
        <authorList>
            <person name="Klenk H.-P."/>
        </authorList>
    </citation>
    <scope>NUCLEOTIDE SEQUENCE [LARGE SCALE GENOMIC DNA]</scope>
    <source>
        <strain evidence="2 3">DSM 41654</strain>
    </source>
</reference>
<name>A0A7W7R0M7_KITKI</name>
<dbReference type="InterPro" id="IPR027417">
    <property type="entry name" value="P-loop_NTPase"/>
</dbReference>
<comment type="caution">
    <text evidence="2">The sequence shown here is derived from an EMBL/GenBank/DDBJ whole genome shotgun (WGS) entry which is preliminary data.</text>
</comment>
<protein>
    <recommendedName>
        <fullName evidence="4">Uridine kinase</fullName>
    </recommendedName>
</protein>
<dbReference type="EMBL" id="JACHJV010000001">
    <property type="protein sequence ID" value="MBB4923048.1"/>
    <property type="molecule type" value="Genomic_DNA"/>
</dbReference>
<accession>A0A7W7R0M7</accession>
<dbReference type="Gene3D" id="3.40.50.300">
    <property type="entry name" value="P-loop containing nucleotide triphosphate hydrolases"/>
    <property type="match status" value="1"/>
</dbReference>
<feature type="compositionally biased region" description="Basic and acidic residues" evidence="1">
    <location>
        <begin position="195"/>
        <end position="208"/>
    </location>
</feature>
<proteinExistence type="predicted"/>
<dbReference type="Proteomes" id="UP000540506">
    <property type="component" value="Unassembled WGS sequence"/>
</dbReference>
<evidence type="ECO:0000313" key="3">
    <source>
        <dbReference type="Proteomes" id="UP000540506"/>
    </source>
</evidence>
<gene>
    <name evidence="2" type="ORF">FHR34_002041</name>
</gene>
<evidence type="ECO:0008006" key="4">
    <source>
        <dbReference type="Google" id="ProtNLM"/>
    </source>
</evidence>
<evidence type="ECO:0000256" key="1">
    <source>
        <dbReference type="SAM" id="MobiDB-lite"/>
    </source>
</evidence>
<dbReference type="AlphaFoldDB" id="A0A7W7R0M7"/>
<sequence length="216" mass="24437">MTAIRLHPISWPRLTAELADRVERLTPADGGAWPRVLIDGAPAARPERLAADLAEELRLRGRAVRRVRSRAFLRPASIRLEYGHQDADAYLDLWLDSNALFREVFAPLDPGGNGRVLPDLRDPDTDRSTRSPYVELAPGTVLLLDGPLLLGRWFPFDLTVHLRMSEAALRRRTPPQEQWTLPAFARYQEEVHPDEAADILVRADDPERPAWNQPPP</sequence>